<keyword evidence="4 6" id="KW-1133">Transmembrane helix</keyword>
<comment type="subcellular location">
    <subcellularLocation>
        <location evidence="1">Membrane</location>
        <topology evidence="1">Multi-pass membrane protein</topology>
    </subcellularLocation>
</comment>
<dbReference type="KEGG" id="aaq:AOC05_08370"/>
<evidence type="ECO:0000256" key="6">
    <source>
        <dbReference type="SAM" id="Phobius"/>
    </source>
</evidence>
<reference evidence="8" key="1">
    <citation type="submission" date="2015-09" db="EMBL/GenBank/DDBJ databases">
        <title>Complete genome of Arthrobacter alpinus strain R3.8.</title>
        <authorList>
            <person name="See-Too W.S."/>
            <person name="Chan K.G."/>
        </authorList>
    </citation>
    <scope>NUCLEOTIDE SEQUENCE [LARGE SCALE GENOMIC DNA]</scope>
    <source>
        <strain evidence="8">R3.8</strain>
    </source>
</reference>
<keyword evidence="5 6" id="KW-0472">Membrane</keyword>
<feature type="transmembrane region" description="Helical" evidence="6">
    <location>
        <begin position="146"/>
        <end position="167"/>
    </location>
</feature>
<evidence type="ECO:0000313" key="8">
    <source>
        <dbReference type="Proteomes" id="UP000062833"/>
    </source>
</evidence>
<dbReference type="PATRIC" id="fig|656366.3.peg.1794"/>
<feature type="transmembrane region" description="Helical" evidence="6">
    <location>
        <begin position="236"/>
        <end position="258"/>
    </location>
</feature>
<name>A0A0M4QMI7_9MICC</name>
<feature type="transmembrane region" description="Helical" evidence="6">
    <location>
        <begin position="206"/>
        <end position="224"/>
    </location>
</feature>
<evidence type="ECO:0000256" key="3">
    <source>
        <dbReference type="ARBA" id="ARBA00022692"/>
    </source>
</evidence>
<comment type="similarity">
    <text evidence="2">Belongs to the TspO/BZRP family.</text>
</comment>
<evidence type="ECO:0000256" key="2">
    <source>
        <dbReference type="ARBA" id="ARBA00007524"/>
    </source>
</evidence>
<proteinExistence type="inferred from homology"/>
<dbReference type="EMBL" id="CP012677">
    <property type="protein sequence ID" value="ALE92334.1"/>
    <property type="molecule type" value="Genomic_DNA"/>
</dbReference>
<feature type="transmembrane region" description="Helical" evidence="6">
    <location>
        <begin position="91"/>
        <end position="108"/>
    </location>
</feature>
<dbReference type="InterPro" id="IPR004307">
    <property type="entry name" value="TspO_MBR"/>
</dbReference>
<evidence type="ECO:0000256" key="1">
    <source>
        <dbReference type="ARBA" id="ARBA00004141"/>
    </source>
</evidence>
<dbReference type="Pfam" id="PF03073">
    <property type="entry name" value="TspO_MBR"/>
    <property type="match status" value="1"/>
</dbReference>
<feature type="transmembrane region" description="Helical" evidence="6">
    <location>
        <begin position="114"/>
        <end position="134"/>
    </location>
</feature>
<dbReference type="RefSeq" id="WP_082357859.1">
    <property type="nucleotide sequence ID" value="NZ_CP012677.1"/>
</dbReference>
<evidence type="ECO:0008006" key="9">
    <source>
        <dbReference type="Google" id="ProtNLM"/>
    </source>
</evidence>
<evidence type="ECO:0000256" key="4">
    <source>
        <dbReference type="ARBA" id="ARBA00022989"/>
    </source>
</evidence>
<gene>
    <name evidence="7" type="ORF">AOC05_08370</name>
</gene>
<dbReference type="AlphaFoldDB" id="A0A0M4QMI7"/>
<evidence type="ECO:0000313" key="7">
    <source>
        <dbReference type="EMBL" id="ALE92334.1"/>
    </source>
</evidence>
<organism evidence="7 8">
    <name type="scientific">Arthrobacter alpinus</name>
    <dbReference type="NCBI Taxonomy" id="656366"/>
    <lineage>
        <taxon>Bacteria</taxon>
        <taxon>Bacillati</taxon>
        <taxon>Actinomycetota</taxon>
        <taxon>Actinomycetes</taxon>
        <taxon>Micrococcales</taxon>
        <taxon>Micrococcaceae</taxon>
        <taxon>Arthrobacter</taxon>
    </lineage>
</organism>
<dbReference type="Gene3D" id="1.20.1260.100">
    <property type="entry name" value="TspO/MBR protein"/>
    <property type="match status" value="1"/>
</dbReference>
<evidence type="ECO:0000256" key="5">
    <source>
        <dbReference type="ARBA" id="ARBA00023136"/>
    </source>
</evidence>
<accession>A0A0M4QMI7</accession>
<dbReference type="Proteomes" id="UP000062833">
    <property type="component" value="Chromosome"/>
</dbReference>
<feature type="transmembrane region" description="Helical" evidence="6">
    <location>
        <begin position="179"/>
        <end position="199"/>
    </location>
</feature>
<keyword evidence="8" id="KW-1185">Reference proteome</keyword>
<sequence>MRTAYSASLTARILCAGAVLLATLGAFYGSGVLGGTPIADAAGGRLGADSTLLAPGTGAFSIWSFIYTSLLVYAVWQLTSTAGKSQSQRKIRPWAAASAVINALWIGVVQLGLLGLSVLVILLLVAVLIRIFLLMIPGTDSAPERWITGLTFGPYLGWVSVATVANISAWLSSLGVGEGAAWVTPLAVVLVIVAALIAAATVHFSGGRIAAALAMAWGIAWIGVGRRDGGLESVPVSVAAFCAAALVILYALVAAVTYRKKFDRKLEHAS</sequence>
<dbReference type="GO" id="GO:0016020">
    <property type="term" value="C:membrane"/>
    <property type="evidence" value="ECO:0007669"/>
    <property type="project" value="UniProtKB-SubCell"/>
</dbReference>
<dbReference type="InterPro" id="IPR038330">
    <property type="entry name" value="TspO/MBR-related_sf"/>
</dbReference>
<feature type="transmembrane region" description="Helical" evidence="6">
    <location>
        <begin position="58"/>
        <end position="79"/>
    </location>
</feature>
<keyword evidence="3 6" id="KW-0812">Transmembrane</keyword>
<protein>
    <recommendedName>
        <fullName evidence="9">Tryptophan-rich sensory protein</fullName>
    </recommendedName>
</protein>